<gene>
    <name evidence="4" type="ORF">PoB_003836300</name>
</gene>
<dbReference type="FunFam" id="2.60.40.10:FF:000032">
    <property type="entry name" value="palladin isoform X1"/>
    <property type="match status" value="1"/>
</dbReference>
<dbReference type="AlphaFoldDB" id="A0AAV4AWZ6"/>
<evidence type="ECO:0000256" key="2">
    <source>
        <dbReference type="ARBA" id="ARBA00023319"/>
    </source>
</evidence>
<proteinExistence type="predicted"/>
<dbReference type="GO" id="GO:0005886">
    <property type="term" value="C:plasma membrane"/>
    <property type="evidence" value="ECO:0007669"/>
    <property type="project" value="TreeGrafter"/>
</dbReference>
<dbReference type="GO" id="GO:0070593">
    <property type="term" value="P:dendrite self-avoidance"/>
    <property type="evidence" value="ECO:0007669"/>
    <property type="project" value="TreeGrafter"/>
</dbReference>
<evidence type="ECO:0000313" key="5">
    <source>
        <dbReference type="Proteomes" id="UP000735302"/>
    </source>
</evidence>
<name>A0AAV4AWZ6_9GAST</name>
<dbReference type="GO" id="GO:0007156">
    <property type="term" value="P:homophilic cell adhesion via plasma membrane adhesion molecules"/>
    <property type="evidence" value="ECO:0007669"/>
    <property type="project" value="TreeGrafter"/>
</dbReference>
<comment type="caution">
    <text evidence="4">The sequence shown here is derived from an EMBL/GenBank/DDBJ whole genome shotgun (WGS) entry which is preliminary data.</text>
</comment>
<dbReference type="SUPFAM" id="SSF48726">
    <property type="entry name" value="Immunoglobulin"/>
    <property type="match status" value="1"/>
</dbReference>
<dbReference type="GO" id="GO:0098632">
    <property type="term" value="F:cell-cell adhesion mediator activity"/>
    <property type="evidence" value="ECO:0007669"/>
    <property type="project" value="TreeGrafter"/>
</dbReference>
<keyword evidence="2" id="KW-0393">Immunoglobulin domain</keyword>
<dbReference type="Gene3D" id="2.60.40.10">
    <property type="entry name" value="Immunoglobulins"/>
    <property type="match status" value="1"/>
</dbReference>
<accession>A0AAV4AWZ6</accession>
<dbReference type="InterPro" id="IPR003598">
    <property type="entry name" value="Ig_sub2"/>
</dbReference>
<dbReference type="EMBL" id="BLXT01004363">
    <property type="protein sequence ID" value="GFO11858.1"/>
    <property type="molecule type" value="Genomic_DNA"/>
</dbReference>
<keyword evidence="5" id="KW-1185">Reference proteome</keyword>
<dbReference type="PANTHER" id="PTHR10075:SF100">
    <property type="entry name" value="FASCICLIN-2"/>
    <property type="match status" value="1"/>
</dbReference>
<protein>
    <submittedName>
        <fullName evidence="4">Neuronal growth regulator 1</fullName>
    </submittedName>
</protein>
<dbReference type="InterPro" id="IPR007110">
    <property type="entry name" value="Ig-like_dom"/>
</dbReference>
<evidence type="ECO:0000256" key="1">
    <source>
        <dbReference type="ARBA" id="ARBA00023157"/>
    </source>
</evidence>
<dbReference type="InterPro" id="IPR003599">
    <property type="entry name" value="Ig_sub"/>
</dbReference>
<feature type="domain" description="Ig-like" evidence="3">
    <location>
        <begin position="7"/>
        <end position="92"/>
    </location>
</feature>
<evidence type="ECO:0000259" key="3">
    <source>
        <dbReference type="PROSITE" id="PS50835"/>
    </source>
</evidence>
<sequence length="96" mass="10593">MTRRVPPQIISSSQFLLKLNKGSNHTLFCRGEGSPKPTVSWKKDGRPLNDTSSTRVVGDKVQLFNLGRQDGGIYACQFENSVGFISQPIKVIVEGE</sequence>
<dbReference type="InterPro" id="IPR013783">
    <property type="entry name" value="Ig-like_fold"/>
</dbReference>
<dbReference type="SMART" id="SM00409">
    <property type="entry name" value="IG"/>
    <property type="match status" value="1"/>
</dbReference>
<dbReference type="SMART" id="SM00408">
    <property type="entry name" value="IGc2"/>
    <property type="match status" value="1"/>
</dbReference>
<dbReference type="Pfam" id="PF13927">
    <property type="entry name" value="Ig_3"/>
    <property type="match status" value="1"/>
</dbReference>
<dbReference type="Proteomes" id="UP000735302">
    <property type="component" value="Unassembled WGS sequence"/>
</dbReference>
<reference evidence="4 5" key="1">
    <citation type="journal article" date="2021" name="Elife">
        <title>Chloroplast acquisition without the gene transfer in kleptoplastic sea slugs, Plakobranchus ocellatus.</title>
        <authorList>
            <person name="Maeda T."/>
            <person name="Takahashi S."/>
            <person name="Yoshida T."/>
            <person name="Shimamura S."/>
            <person name="Takaki Y."/>
            <person name="Nagai Y."/>
            <person name="Toyoda A."/>
            <person name="Suzuki Y."/>
            <person name="Arimoto A."/>
            <person name="Ishii H."/>
            <person name="Satoh N."/>
            <person name="Nishiyama T."/>
            <person name="Hasebe M."/>
            <person name="Maruyama T."/>
            <person name="Minagawa J."/>
            <person name="Obokata J."/>
            <person name="Shigenobu S."/>
        </authorList>
    </citation>
    <scope>NUCLEOTIDE SEQUENCE [LARGE SCALE GENOMIC DNA]</scope>
</reference>
<dbReference type="PANTHER" id="PTHR10075">
    <property type="entry name" value="BASIGIN RELATED"/>
    <property type="match status" value="1"/>
</dbReference>
<dbReference type="InterPro" id="IPR036179">
    <property type="entry name" value="Ig-like_dom_sf"/>
</dbReference>
<dbReference type="GO" id="GO:0030424">
    <property type="term" value="C:axon"/>
    <property type="evidence" value="ECO:0007669"/>
    <property type="project" value="TreeGrafter"/>
</dbReference>
<evidence type="ECO:0000313" key="4">
    <source>
        <dbReference type="EMBL" id="GFO11858.1"/>
    </source>
</evidence>
<keyword evidence="1" id="KW-1015">Disulfide bond</keyword>
<organism evidence="4 5">
    <name type="scientific">Plakobranchus ocellatus</name>
    <dbReference type="NCBI Taxonomy" id="259542"/>
    <lineage>
        <taxon>Eukaryota</taxon>
        <taxon>Metazoa</taxon>
        <taxon>Spiralia</taxon>
        <taxon>Lophotrochozoa</taxon>
        <taxon>Mollusca</taxon>
        <taxon>Gastropoda</taxon>
        <taxon>Heterobranchia</taxon>
        <taxon>Euthyneura</taxon>
        <taxon>Panpulmonata</taxon>
        <taxon>Sacoglossa</taxon>
        <taxon>Placobranchoidea</taxon>
        <taxon>Plakobranchidae</taxon>
        <taxon>Plakobranchus</taxon>
    </lineage>
</organism>
<dbReference type="PROSITE" id="PS50835">
    <property type="entry name" value="IG_LIKE"/>
    <property type="match status" value="1"/>
</dbReference>
<dbReference type="GO" id="GO:0007411">
    <property type="term" value="P:axon guidance"/>
    <property type="evidence" value="ECO:0007669"/>
    <property type="project" value="TreeGrafter"/>
</dbReference>